<dbReference type="InterPro" id="IPR001891">
    <property type="entry name" value="Malic_OxRdtase"/>
</dbReference>
<dbReference type="SUPFAM" id="SSF53223">
    <property type="entry name" value="Aminoacid dehydrogenase-like, N-terminal domain"/>
    <property type="match status" value="1"/>
</dbReference>
<keyword evidence="5 6" id="KW-0479">Metal-binding</keyword>
<dbReference type="Gene3D" id="3.40.50.720">
    <property type="entry name" value="NAD(P)-binding Rossmann-like Domain"/>
    <property type="match status" value="1"/>
</dbReference>
<dbReference type="EMBL" id="MFZV01000011">
    <property type="protein sequence ID" value="OGK31309.1"/>
    <property type="molecule type" value="Genomic_DNA"/>
</dbReference>
<comment type="caution">
    <text evidence="9">The sequence shown here is derived from an EMBL/GenBank/DDBJ whole genome shotgun (WGS) entry which is preliminary data.</text>
</comment>
<feature type="domain" description="Malic enzyme NAD-binding" evidence="7">
    <location>
        <begin position="158"/>
        <end position="374"/>
    </location>
</feature>
<dbReference type="PRINTS" id="PR00072">
    <property type="entry name" value="MALOXRDTASE"/>
</dbReference>
<dbReference type="PANTHER" id="PTHR43237">
    <property type="entry name" value="NADP-DEPENDENT MALIC ENZYME"/>
    <property type="match status" value="1"/>
</dbReference>
<evidence type="ECO:0000256" key="3">
    <source>
        <dbReference type="PIRSR" id="PIRSR000106-1"/>
    </source>
</evidence>
<feature type="domain" description="Malic enzyme N-terminal" evidence="8">
    <location>
        <begin position="13"/>
        <end position="146"/>
    </location>
</feature>
<feature type="active site" description="Proton donor" evidence="3">
    <location>
        <position position="34"/>
    </location>
</feature>
<feature type="binding site" evidence="4">
    <location>
        <position position="283"/>
    </location>
    <ligand>
        <name>(S)-malate</name>
        <dbReference type="ChEBI" id="CHEBI:15589"/>
    </ligand>
</feature>
<feature type="binding site" evidence="5">
    <location>
        <position position="157"/>
    </location>
    <ligand>
        <name>a divalent metal cation</name>
        <dbReference type="ChEBI" id="CHEBI:60240"/>
    </ligand>
</feature>
<sequence>MNIQALLLHKKLRGKLEIVSKVKIENKHDLALIYTPGVAAVSSHLAIHKNLTNEYTLKNNFIAVVSDGSSVLGLGNIGPEAALPVMEGKCVLFKHFANIDAIPLVLSTQDPKEIIKTVIAIAPSFGGINLEDIAAPQCFFIEKELISKLDIPVFHDDQSGASVVVLAALLNALKVANKELKKIKIVVSGAGAAGSSIVKILHKKGVKNILVCDRDGIIYKNRTGNTKYKEELAKITNLKMYKGNLGDALKNADVFIGVSSPNLVNQNMVRSMNENSIIFALANPVPEIMPEKAKHAGALVVATGRSDYPNQVNNSLVYPGVFRGALDNKVKKITINMLVKAAENLSKLVKEPTKDNIVPSIFDKRVVKAIASAIKIK</sequence>
<dbReference type="PANTHER" id="PTHR43237:SF4">
    <property type="entry name" value="NADP-DEPENDENT MALIC ENZYME"/>
    <property type="match status" value="1"/>
</dbReference>
<dbReference type="Pfam" id="PF03949">
    <property type="entry name" value="Malic_M"/>
    <property type="match status" value="1"/>
</dbReference>
<dbReference type="SUPFAM" id="SSF51735">
    <property type="entry name" value="NAD(P)-binding Rossmann-fold domains"/>
    <property type="match status" value="1"/>
</dbReference>
<dbReference type="InterPro" id="IPR012302">
    <property type="entry name" value="Malic_NAD-bd"/>
</dbReference>
<dbReference type="InterPro" id="IPR012301">
    <property type="entry name" value="Malic_N_dom"/>
</dbReference>
<dbReference type="InterPro" id="IPR037062">
    <property type="entry name" value="Malic_N_dom_sf"/>
</dbReference>
<dbReference type="AlphaFoldDB" id="A0A1F7HJB2"/>
<dbReference type="GO" id="GO:0046872">
    <property type="term" value="F:metal ion binding"/>
    <property type="evidence" value="ECO:0007669"/>
    <property type="project" value="UniProtKB-KW"/>
</dbReference>
<reference evidence="9 10" key="1">
    <citation type="journal article" date="2016" name="Nat. Commun.">
        <title>Thousands of microbial genomes shed light on interconnected biogeochemical processes in an aquifer system.</title>
        <authorList>
            <person name="Anantharaman K."/>
            <person name="Brown C.T."/>
            <person name="Hug L.A."/>
            <person name="Sharon I."/>
            <person name="Castelle C.J."/>
            <person name="Probst A.J."/>
            <person name="Thomas B.C."/>
            <person name="Singh A."/>
            <person name="Wilkins M.J."/>
            <person name="Karaoz U."/>
            <person name="Brodie E.L."/>
            <person name="Williams K.H."/>
            <person name="Hubbard S.S."/>
            <person name="Banfield J.F."/>
        </authorList>
    </citation>
    <scope>NUCLEOTIDE SEQUENCE [LARGE SCALE GENOMIC DNA]</scope>
</reference>
<dbReference type="InterPro" id="IPR046346">
    <property type="entry name" value="Aminoacid_DH-like_N_sf"/>
</dbReference>
<dbReference type="Pfam" id="PF00390">
    <property type="entry name" value="malic"/>
    <property type="match status" value="1"/>
</dbReference>
<gene>
    <name evidence="9" type="ORF">A3F29_00910</name>
</gene>
<dbReference type="SMART" id="SM01274">
    <property type="entry name" value="malic"/>
    <property type="match status" value="1"/>
</dbReference>
<dbReference type="Gene3D" id="3.40.50.10380">
    <property type="entry name" value="Malic enzyme, N-terminal domain"/>
    <property type="match status" value="1"/>
</dbReference>
<dbReference type="InterPro" id="IPR036291">
    <property type="entry name" value="NAD(P)-bd_dom_sf"/>
</dbReference>
<accession>A0A1F7HJB2</accession>
<dbReference type="InterPro" id="IPR045213">
    <property type="entry name" value="Malic_NAD-bd_bact_type"/>
</dbReference>
<dbReference type="PIRSF" id="PIRSF000106">
    <property type="entry name" value="ME"/>
    <property type="match status" value="1"/>
</dbReference>
<dbReference type="GO" id="GO:0016616">
    <property type="term" value="F:oxidoreductase activity, acting on the CH-OH group of donors, NAD or NADP as acceptor"/>
    <property type="evidence" value="ECO:0007669"/>
    <property type="project" value="InterPro"/>
</dbReference>
<dbReference type="Proteomes" id="UP000177199">
    <property type="component" value="Unassembled WGS sequence"/>
</dbReference>
<protein>
    <submittedName>
        <fullName evidence="9">Malate dehydrogenase</fullName>
    </submittedName>
</protein>
<keyword evidence="2" id="KW-0560">Oxidoreductase</keyword>
<proteinExistence type="inferred from homology"/>
<comment type="similarity">
    <text evidence="1 6">Belongs to the malic enzymes family.</text>
</comment>
<organism evidence="9 10">
    <name type="scientific">Candidatus Roizmanbacteria bacterium RIFCSPHIGHO2_12_FULL_33_9</name>
    <dbReference type="NCBI Taxonomy" id="1802045"/>
    <lineage>
        <taxon>Bacteria</taxon>
        <taxon>Candidatus Roizmaniibacteriota</taxon>
    </lineage>
</organism>
<evidence type="ECO:0000256" key="5">
    <source>
        <dbReference type="PIRSR" id="PIRSR000106-3"/>
    </source>
</evidence>
<dbReference type="GO" id="GO:0004470">
    <property type="term" value="F:malic enzyme activity"/>
    <property type="evidence" value="ECO:0007669"/>
    <property type="project" value="InterPro"/>
</dbReference>
<evidence type="ECO:0000259" key="7">
    <source>
        <dbReference type="SMART" id="SM00919"/>
    </source>
</evidence>
<dbReference type="CDD" id="cd05311">
    <property type="entry name" value="NAD_bind_2_malic_enz"/>
    <property type="match status" value="1"/>
</dbReference>
<evidence type="ECO:0000256" key="1">
    <source>
        <dbReference type="ARBA" id="ARBA00008785"/>
    </source>
</evidence>
<evidence type="ECO:0000256" key="6">
    <source>
        <dbReference type="RuleBase" id="RU003427"/>
    </source>
</evidence>
<dbReference type="SMART" id="SM00919">
    <property type="entry name" value="Malic_M"/>
    <property type="match status" value="1"/>
</dbReference>
<feature type="binding site" evidence="5">
    <location>
        <position position="132"/>
    </location>
    <ligand>
        <name>a divalent metal cation</name>
        <dbReference type="ChEBI" id="CHEBI:60240"/>
    </ligand>
</feature>
<evidence type="ECO:0000256" key="2">
    <source>
        <dbReference type="ARBA" id="ARBA00023002"/>
    </source>
</evidence>
<dbReference type="InterPro" id="IPR051674">
    <property type="entry name" value="Malate_Decarboxylase"/>
</dbReference>
<comment type="cofactor">
    <cofactor evidence="5">
        <name>Mg(2+)</name>
        <dbReference type="ChEBI" id="CHEBI:18420"/>
    </cofactor>
    <cofactor evidence="5">
        <name>Mn(2+)</name>
        <dbReference type="ChEBI" id="CHEBI:29035"/>
    </cofactor>
    <text evidence="5">Divalent metal cations. Prefers magnesium or manganese.</text>
</comment>
<feature type="binding site" evidence="5">
    <location>
        <position position="131"/>
    </location>
    <ligand>
        <name>a divalent metal cation</name>
        <dbReference type="ChEBI" id="CHEBI:60240"/>
    </ligand>
</feature>
<evidence type="ECO:0000313" key="10">
    <source>
        <dbReference type="Proteomes" id="UP000177199"/>
    </source>
</evidence>
<feature type="binding site" evidence="4">
    <location>
        <position position="313"/>
    </location>
    <ligand>
        <name>(S)-malate</name>
        <dbReference type="ChEBI" id="CHEBI:15589"/>
    </ligand>
</feature>
<evidence type="ECO:0000259" key="8">
    <source>
        <dbReference type="SMART" id="SM01274"/>
    </source>
</evidence>
<dbReference type="GO" id="GO:0051287">
    <property type="term" value="F:NAD binding"/>
    <property type="evidence" value="ECO:0007669"/>
    <property type="project" value="InterPro"/>
</dbReference>
<evidence type="ECO:0000256" key="4">
    <source>
        <dbReference type="PIRSR" id="PIRSR000106-2"/>
    </source>
</evidence>
<name>A0A1F7HJB2_9BACT</name>
<evidence type="ECO:0000313" key="9">
    <source>
        <dbReference type="EMBL" id="OGK31309.1"/>
    </source>
</evidence>
<feature type="active site" description="Proton acceptor" evidence="3">
    <location>
        <position position="89"/>
    </location>
</feature>